<proteinExistence type="predicted"/>
<name>A0A9N7Y6E9_PLEPL</name>
<sequence>MGAQIEEVRRSHNPNRNLTLAHAVEVQVGGGQAKYLLCLTAELRLSLPHCVPSRLFEQLGFLYHSRRPTADSSWWEGSGRTRGRDTHMHLLRPISETIVSTSHEMKSPGG</sequence>
<dbReference type="AlphaFoldDB" id="A0A9N7Y6E9"/>
<dbReference type="EMBL" id="CADEAL010000096">
    <property type="protein sequence ID" value="CAB1414287.1"/>
    <property type="molecule type" value="Genomic_DNA"/>
</dbReference>
<evidence type="ECO:0000313" key="2">
    <source>
        <dbReference type="Proteomes" id="UP001153269"/>
    </source>
</evidence>
<reference evidence="1" key="1">
    <citation type="submission" date="2020-03" db="EMBL/GenBank/DDBJ databases">
        <authorList>
            <person name="Weist P."/>
        </authorList>
    </citation>
    <scope>NUCLEOTIDE SEQUENCE</scope>
</reference>
<accession>A0A9N7Y6E9</accession>
<comment type="caution">
    <text evidence="1">The sequence shown here is derived from an EMBL/GenBank/DDBJ whole genome shotgun (WGS) entry which is preliminary data.</text>
</comment>
<dbReference type="Proteomes" id="UP001153269">
    <property type="component" value="Unassembled WGS sequence"/>
</dbReference>
<keyword evidence="2" id="KW-1185">Reference proteome</keyword>
<organism evidence="1 2">
    <name type="scientific">Pleuronectes platessa</name>
    <name type="common">European plaice</name>
    <dbReference type="NCBI Taxonomy" id="8262"/>
    <lineage>
        <taxon>Eukaryota</taxon>
        <taxon>Metazoa</taxon>
        <taxon>Chordata</taxon>
        <taxon>Craniata</taxon>
        <taxon>Vertebrata</taxon>
        <taxon>Euteleostomi</taxon>
        <taxon>Actinopterygii</taxon>
        <taxon>Neopterygii</taxon>
        <taxon>Teleostei</taxon>
        <taxon>Neoteleostei</taxon>
        <taxon>Acanthomorphata</taxon>
        <taxon>Carangaria</taxon>
        <taxon>Pleuronectiformes</taxon>
        <taxon>Pleuronectoidei</taxon>
        <taxon>Pleuronectidae</taxon>
        <taxon>Pleuronectes</taxon>
    </lineage>
</organism>
<gene>
    <name evidence="1" type="ORF">PLEPLA_LOCUS1995</name>
</gene>
<protein>
    <submittedName>
        <fullName evidence="1">Uncharacterized protein</fullName>
    </submittedName>
</protein>
<evidence type="ECO:0000313" key="1">
    <source>
        <dbReference type="EMBL" id="CAB1414287.1"/>
    </source>
</evidence>